<proteinExistence type="predicted"/>
<dbReference type="EMBL" id="JAVDRF010000005">
    <property type="protein sequence ID" value="MDR6537244.1"/>
    <property type="molecule type" value="Genomic_DNA"/>
</dbReference>
<sequence>MGSNSAFAPAGRRAILEAIADLATMGPLRHCLLAAMWLAAAAAGAQQRPADRFPAAAMSFLGTEMPAMEAAIAARDRDYFEEAMSRMLDFSSSWGFKSQDNPELSRFPMCTEAVSDFLVVGMCRIMTTADACEPGLASRFNVNLQKCRDLAAR</sequence>
<organism evidence="1 2">
    <name type="scientific">Variovorax soli</name>
    <dbReference type="NCBI Taxonomy" id="376815"/>
    <lineage>
        <taxon>Bacteria</taxon>
        <taxon>Pseudomonadati</taxon>
        <taxon>Pseudomonadota</taxon>
        <taxon>Betaproteobacteria</taxon>
        <taxon>Burkholderiales</taxon>
        <taxon>Comamonadaceae</taxon>
        <taxon>Variovorax</taxon>
    </lineage>
</organism>
<evidence type="ECO:0000313" key="1">
    <source>
        <dbReference type="EMBL" id="MDR6537244.1"/>
    </source>
</evidence>
<reference evidence="1 2" key="1">
    <citation type="submission" date="2023-07" db="EMBL/GenBank/DDBJ databases">
        <title>Sorghum-associated microbial communities from plants grown in Nebraska, USA.</title>
        <authorList>
            <person name="Schachtman D."/>
        </authorList>
    </citation>
    <scope>NUCLEOTIDE SEQUENCE [LARGE SCALE GENOMIC DNA]</scope>
    <source>
        <strain evidence="1 2">DS1781</strain>
    </source>
</reference>
<evidence type="ECO:0000313" key="2">
    <source>
        <dbReference type="Proteomes" id="UP001184230"/>
    </source>
</evidence>
<name>A0ABU1NFN8_9BURK</name>
<dbReference type="RefSeq" id="WP_309902963.1">
    <property type="nucleotide sequence ID" value="NZ_JAVDRF010000005.1"/>
</dbReference>
<keyword evidence="2" id="KW-1185">Reference proteome</keyword>
<protein>
    <submittedName>
        <fullName evidence="1">Uncharacterized protein</fullName>
    </submittedName>
</protein>
<dbReference type="Proteomes" id="UP001184230">
    <property type="component" value="Unassembled WGS sequence"/>
</dbReference>
<comment type="caution">
    <text evidence="1">The sequence shown here is derived from an EMBL/GenBank/DDBJ whole genome shotgun (WGS) entry which is preliminary data.</text>
</comment>
<accession>A0ABU1NFN8</accession>
<gene>
    <name evidence="1" type="ORF">J2739_003017</name>
</gene>